<dbReference type="InterPro" id="IPR001093">
    <property type="entry name" value="IMP_DH_GMPRt"/>
</dbReference>
<keyword evidence="5" id="KW-0630">Potassium</keyword>
<keyword evidence="6" id="KW-0560">Oxidoreductase</keyword>
<dbReference type="SUPFAM" id="SSF51412">
    <property type="entry name" value="Inosine monophosphate dehydrogenase (IMPDH)"/>
    <property type="match status" value="1"/>
</dbReference>
<dbReference type="InterPro" id="IPR015875">
    <property type="entry name" value="IMP_DH/GMP_Rdtase_CS"/>
</dbReference>
<dbReference type="SMART" id="SM01240">
    <property type="entry name" value="IMPDH"/>
    <property type="match status" value="1"/>
</dbReference>
<dbReference type="InterPro" id="IPR013785">
    <property type="entry name" value="Aldolase_TIM"/>
</dbReference>
<evidence type="ECO:0000256" key="6">
    <source>
        <dbReference type="ARBA" id="ARBA00023002"/>
    </source>
</evidence>
<evidence type="ECO:0000256" key="3">
    <source>
        <dbReference type="ARBA" id="ARBA00022723"/>
    </source>
</evidence>
<protein>
    <recommendedName>
        <fullName evidence="2">GMP reductase</fullName>
        <ecNumber evidence="1">1.7.1.7</ecNumber>
    </recommendedName>
    <alternativeName>
        <fullName evidence="7">Guanosine 5'-monophosphate oxidoreductase</fullName>
    </alternativeName>
</protein>
<accession>A0A5J6VJ34</accession>
<dbReference type="PANTHER" id="PTHR43170">
    <property type="entry name" value="GMP REDUCTASE"/>
    <property type="match status" value="1"/>
</dbReference>
<reference evidence="11" key="1">
    <citation type="journal article" date="2019" name="Philos. Trans. R. Soc. Lond., B, Biol. Sci.">
        <title>Targeted metagenomic recovery of four divergent viruses reveals shared and distinctive characteristics of giant viruses of marine eukaryotes.</title>
        <authorList>
            <person name="Needham D.M."/>
            <person name="Poirier C."/>
            <person name="Hehenberger E."/>
            <person name="Jimenez V."/>
            <person name="Swalwell J.E."/>
            <person name="Santoro A.E."/>
            <person name="Worden A.Z."/>
        </authorList>
    </citation>
    <scope>NUCLEOTIDE SEQUENCE</scope>
    <source>
        <strain evidence="11">OPacV-662</strain>
    </source>
</reference>
<sequence>MIIDNDIKLDFKDVLIKPKRSTLSSRSQVDLARDFTFKFTDTTLKCVPVVVANMDTTGTFEMARVMSKNDACVAIHKHYTFEEWIEFAKQYPECTSKCIVSSGVHRRDLDKLYKIYTAIPDLKMVCLDVANGYSEAFVECIKEVRKHLPDAIIIAGNVVTPEMTEQLIVNGADIVKVGIGPGSVCTTRKQTGVGYPQLSAIIECADAAHGMGGRIMADGGCKVPGDFAKAFGAGADFVMSGGVFAGHDESGGDIEEIDGKEYMFFYGMSSAKAMQKYAGGVANYRSSEGKVVRIPYRGGVQNTITDLFGGLRSTCTYVGSSNLKELSKRTTFVRTTEQLNTVFNQWNI</sequence>
<evidence type="ECO:0000256" key="1">
    <source>
        <dbReference type="ARBA" id="ARBA00012678"/>
    </source>
</evidence>
<evidence type="ECO:0000256" key="9">
    <source>
        <dbReference type="ARBA" id="ARBA00048616"/>
    </source>
</evidence>
<dbReference type="GO" id="GO:1902560">
    <property type="term" value="C:GMP reductase complex"/>
    <property type="evidence" value="ECO:0007669"/>
    <property type="project" value="InterPro"/>
</dbReference>
<name>A0A5J6VJ34_9VIRU</name>
<organism evidence="11">
    <name type="scientific">Megaviridae environmental sample</name>
    <dbReference type="NCBI Taxonomy" id="1737588"/>
    <lineage>
        <taxon>Viruses</taxon>
        <taxon>Varidnaviria</taxon>
        <taxon>Bamfordvirae</taxon>
        <taxon>Nucleocytoviricota</taxon>
        <taxon>Megaviricetes</taxon>
        <taxon>Imitervirales</taxon>
        <taxon>Mimiviridae</taxon>
        <taxon>environmental samples</taxon>
    </lineage>
</organism>
<evidence type="ECO:0000256" key="7">
    <source>
        <dbReference type="ARBA" id="ARBA00030699"/>
    </source>
</evidence>
<keyword evidence="4" id="KW-0521">NADP</keyword>
<dbReference type="Gene3D" id="3.20.20.70">
    <property type="entry name" value="Aldolase class I"/>
    <property type="match status" value="1"/>
</dbReference>
<dbReference type="FunFam" id="3.20.20.70:FF:000012">
    <property type="entry name" value="GMP reductase"/>
    <property type="match status" value="1"/>
</dbReference>
<keyword evidence="3" id="KW-0479">Metal-binding</keyword>
<proteinExistence type="inferred from homology"/>
<evidence type="ECO:0000259" key="10">
    <source>
        <dbReference type="Pfam" id="PF00478"/>
    </source>
</evidence>
<evidence type="ECO:0000256" key="4">
    <source>
        <dbReference type="ARBA" id="ARBA00022857"/>
    </source>
</evidence>
<dbReference type="GO" id="GO:0003920">
    <property type="term" value="F:GMP reductase activity"/>
    <property type="evidence" value="ECO:0007669"/>
    <property type="project" value="UniProtKB-EC"/>
</dbReference>
<comment type="catalytic activity">
    <reaction evidence="9">
        <text>IMP + NH4(+) + NADP(+) = GMP + NADPH + 2 H(+)</text>
        <dbReference type="Rhea" id="RHEA:17185"/>
        <dbReference type="ChEBI" id="CHEBI:15378"/>
        <dbReference type="ChEBI" id="CHEBI:28938"/>
        <dbReference type="ChEBI" id="CHEBI:57783"/>
        <dbReference type="ChEBI" id="CHEBI:58053"/>
        <dbReference type="ChEBI" id="CHEBI:58115"/>
        <dbReference type="ChEBI" id="CHEBI:58349"/>
        <dbReference type="EC" id="1.7.1.7"/>
    </reaction>
</comment>
<dbReference type="GO" id="GO:0009117">
    <property type="term" value="P:nucleotide metabolic process"/>
    <property type="evidence" value="ECO:0007669"/>
    <property type="project" value="InterPro"/>
</dbReference>
<dbReference type="PROSITE" id="PS00487">
    <property type="entry name" value="IMP_DH_GMP_RED"/>
    <property type="match status" value="1"/>
</dbReference>
<dbReference type="PIRSF" id="PIRSF000235">
    <property type="entry name" value="GMP_reductase"/>
    <property type="match status" value="1"/>
</dbReference>
<dbReference type="EMBL" id="MN448282">
    <property type="protein sequence ID" value="QFG74176.1"/>
    <property type="molecule type" value="Genomic_DNA"/>
</dbReference>
<dbReference type="EC" id="1.7.1.7" evidence="1"/>
<dbReference type="NCBIfam" id="TIGR01305">
    <property type="entry name" value="GMP_reduct_1"/>
    <property type="match status" value="1"/>
</dbReference>
<dbReference type="NCBIfam" id="NF003470">
    <property type="entry name" value="PRK05096.1"/>
    <property type="match status" value="1"/>
</dbReference>
<dbReference type="InterPro" id="IPR005993">
    <property type="entry name" value="GMPR"/>
</dbReference>
<feature type="domain" description="IMP dehydrogenase/GMP reductase" evidence="10">
    <location>
        <begin position="9"/>
        <end position="337"/>
    </location>
</feature>
<evidence type="ECO:0000256" key="5">
    <source>
        <dbReference type="ARBA" id="ARBA00022958"/>
    </source>
</evidence>
<dbReference type="CDD" id="cd00381">
    <property type="entry name" value="IMPDH"/>
    <property type="match status" value="1"/>
</dbReference>
<comment type="function">
    <text evidence="8">Catalyzes the irreversible NADPH-dependent deamination of GMP to IMP. It functions in the conversion of nucleobase, nucleoside and nucleotide derivatives of G to A nucleotides, and in maintaining the intracellular balance of A and G nucleotides.</text>
</comment>
<evidence type="ECO:0000313" key="11">
    <source>
        <dbReference type="EMBL" id="QFG74176.1"/>
    </source>
</evidence>
<evidence type="ECO:0000256" key="8">
    <source>
        <dbReference type="ARBA" id="ARBA00037691"/>
    </source>
</evidence>
<dbReference type="PANTHER" id="PTHR43170:SF5">
    <property type="entry name" value="GMP REDUCTASE"/>
    <property type="match status" value="1"/>
</dbReference>
<dbReference type="HAMAP" id="MF_00596">
    <property type="entry name" value="GMP_reduct_type1"/>
    <property type="match status" value="1"/>
</dbReference>
<dbReference type="GO" id="GO:0046872">
    <property type="term" value="F:metal ion binding"/>
    <property type="evidence" value="ECO:0007669"/>
    <property type="project" value="UniProtKB-KW"/>
</dbReference>
<evidence type="ECO:0000256" key="2">
    <source>
        <dbReference type="ARBA" id="ARBA00015800"/>
    </source>
</evidence>
<dbReference type="InterPro" id="IPR050139">
    <property type="entry name" value="GMP_reductase"/>
</dbReference>
<dbReference type="Pfam" id="PF00478">
    <property type="entry name" value="IMPDH"/>
    <property type="match status" value="1"/>
</dbReference>